<evidence type="ECO:0000313" key="3">
    <source>
        <dbReference type="Proteomes" id="UP000531231"/>
    </source>
</evidence>
<proteinExistence type="inferred from homology"/>
<dbReference type="Pfam" id="PF01177">
    <property type="entry name" value="Asp_Glu_race"/>
    <property type="match status" value="1"/>
</dbReference>
<dbReference type="GO" id="GO:0047661">
    <property type="term" value="F:amino-acid racemase activity"/>
    <property type="evidence" value="ECO:0007669"/>
    <property type="project" value="InterPro"/>
</dbReference>
<dbReference type="Gene3D" id="3.40.50.12500">
    <property type="match status" value="1"/>
</dbReference>
<comment type="caution">
    <text evidence="2">The sequence shown here is derived from an EMBL/GenBank/DDBJ whole genome shotgun (WGS) entry which is preliminary data.</text>
</comment>
<dbReference type="Proteomes" id="UP000531231">
    <property type="component" value="Unassembled WGS sequence"/>
</dbReference>
<evidence type="ECO:0000256" key="1">
    <source>
        <dbReference type="ARBA" id="ARBA00038414"/>
    </source>
</evidence>
<name>A0A7W8AGY4_9HYPH</name>
<dbReference type="EMBL" id="JACHIL010000001">
    <property type="protein sequence ID" value="MBB5090177.1"/>
    <property type="molecule type" value="Genomic_DNA"/>
</dbReference>
<protein>
    <submittedName>
        <fullName evidence="2">Asp/Glu/hydantoin racemase</fullName>
    </submittedName>
</protein>
<dbReference type="RefSeq" id="WP_151158688.1">
    <property type="nucleotide sequence ID" value="NZ_JACHIL010000001.1"/>
</dbReference>
<comment type="similarity">
    <text evidence="1">Belongs to the HyuE racemase family.</text>
</comment>
<keyword evidence="3" id="KW-1185">Reference proteome</keyword>
<dbReference type="AlphaFoldDB" id="A0A7W8AGY4"/>
<accession>A0A7W8AGY4</accession>
<evidence type="ECO:0000313" key="2">
    <source>
        <dbReference type="EMBL" id="MBB5090177.1"/>
    </source>
</evidence>
<dbReference type="InterPro" id="IPR015942">
    <property type="entry name" value="Asp/Glu/hydantoin_racemase"/>
</dbReference>
<dbReference type="InterPro" id="IPR053714">
    <property type="entry name" value="Iso_Racemase_Enz_sf"/>
</dbReference>
<sequence>MLYQPPLIERTMRIACLHTAASNIEIFGKAASALQLDAGDISHAVHCELLEAAEKQGGLTRAIEMATLHIIQNLITEADAVLVTCSTLGAIADSARTAFTKPVLRTDRALAEQALESGLSVSVLCTAPTTLEPTTELFRQVFVNAQAAPDIRLIDGAWDLFRAGEIKAYERAIADAANAAHDTGSQLVVLAQTSMANAAALIRHKTHVLDAPTAALRQLLHRV</sequence>
<gene>
    <name evidence="2" type="ORF">HNQ68_000689</name>
</gene>
<organism evidence="2 3">
    <name type="scientific">Pseudochrobactrum saccharolyticum</name>
    <dbReference type="NCBI Taxonomy" id="354352"/>
    <lineage>
        <taxon>Bacteria</taxon>
        <taxon>Pseudomonadati</taxon>
        <taxon>Pseudomonadota</taxon>
        <taxon>Alphaproteobacteria</taxon>
        <taxon>Hyphomicrobiales</taxon>
        <taxon>Brucellaceae</taxon>
        <taxon>Pseudochrobactrum</taxon>
    </lineage>
</organism>
<reference evidence="2 3" key="1">
    <citation type="submission" date="2020-08" db="EMBL/GenBank/DDBJ databases">
        <title>Genomic Encyclopedia of Type Strains, Phase IV (KMG-IV): sequencing the most valuable type-strain genomes for metagenomic binning, comparative biology and taxonomic classification.</title>
        <authorList>
            <person name="Goeker M."/>
        </authorList>
    </citation>
    <scope>NUCLEOTIDE SEQUENCE [LARGE SCALE GENOMIC DNA]</scope>
    <source>
        <strain evidence="2 3">DSM 25620</strain>
    </source>
</reference>